<proteinExistence type="predicted"/>
<dbReference type="OrthoDB" id="5325862at2759"/>
<dbReference type="Proteomes" id="UP000054481">
    <property type="component" value="Unassembled WGS sequence"/>
</dbReference>
<reference evidence="2 3" key="1">
    <citation type="journal article" date="2014" name="Genome Biol. Evol.">
        <title>Comparative genomics and transcriptomics analyses reveal divergent lifestyle features of nematode endoparasitic fungus Hirsutella minnesotensis.</title>
        <authorList>
            <person name="Lai Y."/>
            <person name="Liu K."/>
            <person name="Zhang X."/>
            <person name="Zhang X."/>
            <person name="Li K."/>
            <person name="Wang N."/>
            <person name="Shu C."/>
            <person name="Wu Y."/>
            <person name="Wang C."/>
            <person name="Bushley K.E."/>
            <person name="Xiang M."/>
            <person name="Liu X."/>
        </authorList>
    </citation>
    <scope>NUCLEOTIDE SEQUENCE [LARGE SCALE GENOMIC DNA]</scope>
    <source>
        <strain evidence="2 3">3608</strain>
    </source>
</reference>
<protein>
    <submittedName>
        <fullName evidence="2">Uncharacterized protein</fullName>
    </submittedName>
</protein>
<organism evidence="2 3">
    <name type="scientific">Hirsutella minnesotensis 3608</name>
    <dbReference type="NCBI Taxonomy" id="1043627"/>
    <lineage>
        <taxon>Eukaryota</taxon>
        <taxon>Fungi</taxon>
        <taxon>Dikarya</taxon>
        <taxon>Ascomycota</taxon>
        <taxon>Pezizomycotina</taxon>
        <taxon>Sordariomycetes</taxon>
        <taxon>Hypocreomycetidae</taxon>
        <taxon>Hypocreales</taxon>
        <taxon>Ophiocordycipitaceae</taxon>
        <taxon>Hirsutella</taxon>
    </lineage>
</organism>
<evidence type="ECO:0000256" key="1">
    <source>
        <dbReference type="SAM" id="MobiDB-lite"/>
    </source>
</evidence>
<feature type="region of interest" description="Disordered" evidence="1">
    <location>
        <begin position="1"/>
        <end position="60"/>
    </location>
</feature>
<feature type="compositionally biased region" description="Basic and acidic residues" evidence="1">
    <location>
        <begin position="1"/>
        <end position="20"/>
    </location>
</feature>
<sequence>MTTSVEIRHRTMESALRGKEPGASPPPPEYRPGDCELADFAGLGHTPSSSSSESLPQYESVAKPEASTSCAAGFEATLAFQVDSLGHPCLALPFPPRPDPIPVYSVLPTGELGPLAYQSLRETRRSGDCVLLRAGDAGDGPVSSTAYRFGPNRPPKISLLGDVACDETLEVRGTGCHTRAQDIRTPFGAFQWRYASRAERKAVGASSLLVLNRITTVAVAGGKHEESRRPVARLVRNEALRTEGTGSSTAGNGGRLLMDLRAWTDTKRESRQMEVFVIASCIAMLKKEVDRRRLHQFIIIAGAASGGGP</sequence>
<keyword evidence="3" id="KW-1185">Reference proteome</keyword>
<dbReference type="AlphaFoldDB" id="A0A0F7ZJA0"/>
<accession>A0A0F7ZJA0</accession>
<name>A0A0F7ZJA0_9HYPO</name>
<evidence type="ECO:0000313" key="3">
    <source>
        <dbReference type="Proteomes" id="UP000054481"/>
    </source>
</evidence>
<gene>
    <name evidence="2" type="ORF">HIM_11169</name>
</gene>
<dbReference type="EMBL" id="KQ030716">
    <property type="protein sequence ID" value="KJZ69440.1"/>
    <property type="molecule type" value="Genomic_DNA"/>
</dbReference>
<evidence type="ECO:0000313" key="2">
    <source>
        <dbReference type="EMBL" id="KJZ69440.1"/>
    </source>
</evidence>